<dbReference type="EMBL" id="LFOD01000012">
    <property type="protein sequence ID" value="KMV17604.1"/>
    <property type="molecule type" value="Genomic_DNA"/>
</dbReference>
<sequence>MSADSIAGYTYQAENYTPEKLIDVLVAEGRVDLDSAAKWSAERILDTLAAARGIDRYDERSFDSGDFPKVIFESQITEDDADWYEAS</sequence>
<evidence type="ECO:0000313" key="1">
    <source>
        <dbReference type="EMBL" id="KMV17604.1"/>
    </source>
</evidence>
<dbReference type="RefSeq" id="WP_048895954.1">
    <property type="nucleotide sequence ID" value="NZ_LFOD01000012.1"/>
</dbReference>
<proteinExistence type="predicted"/>
<reference evidence="1 2" key="1">
    <citation type="submission" date="2015-06" db="EMBL/GenBank/DDBJ databases">
        <title>Genome sequence of Mycobacterium conceptionense strain MLE.</title>
        <authorList>
            <person name="Greninger A.L."/>
            <person name="Cunningham G."/>
            <person name="Chiu C.Y."/>
            <person name="Miller S."/>
        </authorList>
    </citation>
    <scope>NUCLEOTIDE SEQUENCE [LARGE SCALE GENOMIC DNA]</scope>
    <source>
        <strain evidence="1 2">MLE</strain>
    </source>
</reference>
<protein>
    <submittedName>
        <fullName evidence="1">Uncharacterized protein</fullName>
    </submittedName>
</protein>
<accession>A0A0J8WX49</accession>
<gene>
    <name evidence="1" type="ORF">ACT17_15075</name>
</gene>
<organism evidence="1 2">
    <name type="scientific">Mycolicibacterium conceptionense</name>
    <dbReference type="NCBI Taxonomy" id="451644"/>
    <lineage>
        <taxon>Bacteria</taxon>
        <taxon>Bacillati</taxon>
        <taxon>Actinomycetota</taxon>
        <taxon>Actinomycetes</taxon>
        <taxon>Mycobacteriales</taxon>
        <taxon>Mycobacteriaceae</taxon>
        <taxon>Mycolicibacterium</taxon>
    </lineage>
</organism>
<dbReference type="Proteomes" id="UP000037594">
    <property type="component" value="Unassembled WGS sequence"/>
</dbReference>
<comment type="caution">
    <text evidence="1">The sequence shown here is derived from an EMBL/GenBank/DDBJ whole genome shotgun (WGS) entry which is preliminary data.</text>
</comment>
<name>A0A0J8WX49_9MYCO</name>
<dbReference type="AlphaFoldDB" id="A0A0J8WX49"/>
<dbReference type="PATRIC" id="fig|451644.5.peg.3121"/>
<dbReference type="OrthoDB" id="4278026at2"/>
<evidence type="ECO:0000313" key="2">
    <source>
        <dbReference type="Proteomes" id="UP000037594"/>
    </source>
</evidence>